<dbReference type="EMBL" id="MFJM01000070">
    <property type="protein sequence ID" value="OGG15829.1"/>
    <property type="molecule type" value="Genomic_DNA"/>
</dbReference>
<sequence>MKKANQNLTGGDVRSIVKDELIDMGLDQVPKKLNLLDKILSSVDKLVGEVKSYREEQTVVSGKLSDHEERISKVEKTFKIS</sequence>
<organism evidence="1 2">
    <name type="scientific">Candidatus Gottesmanbacteria bacterium RIFCSPHIGHO2_02_FULL_39_14</name>
    <dbReference type="NCBI Taxonomy" id="1798383"/>
    <lineage>
        <taxon>Bacteria</taxon>
        <taxon>Candidatus Gottesmaniibacteriota</taxon>
    </lineage>
</organism>
<evidence type="ECO:0000313" key="1">
    <source>
        <dbReference type="EMBL" id="OGG15829.1"/>
    </source>
</evidence>
<evidence type="ECO:0000313" key="2">
    <source>
        <dbReference type="Proteomes" id="UP000176253"/>
    </source>
</evidence>
<proteinExistence type="predicted"/>
<dbReference type="AlphaFoldDB" id="A0A1F5ZTN5"/>
<gene>
    <name evidence="1" type="ORF">A3D78_02885</name>
</gene>
<dbReference type="Proteomes" id="UP000176253">
    <property type="component" value="Unassembled WGS sequence"/>
</dbReference>
<protein>
    <submittedName>
        <fullName evidence="1">Uncharacterized protein</fullName>
    </submittedName>
</protein>
<reference evidence="1 2" key="1">
    <citation type="journal article" date="2016" name="Nat. Commun.">
        <title>Thousands of microbial genomes shed light on interconnected biogeochemical processes in an aquifer system.</title>
        <authorList>
            <person name="Anantharaman K."/>
            <person name="Brown C.T."/>
            <person name="Hug L.A."/>
            <person name="Sharon I."/>
            <person name="Castelle C.J."/>
            <person name="Probst A.J."/>
            <person name="Thomas B.C."/>
            <person name="Singh A."/>
            <person name="Wilkins M.J."/>
            <person name="Karaoz U."/>
            <person name="Brodie E.L."/>
            <person name="Williams K.H."/>
            <person name="Hubbard S.S."/>
            <person name="Banfield J.F."/>
        </authorList>
    </citation>
    <scope>NUCLEOTIDE SEQUENCE [LARGE SCALE GENOMIC DNA]</scope>
</reference>
<comment type="caution">
    <text evidence="1">The sequence shown here is derived from an EMBL/GenBank/DDBJ whole genome shotgun (WGS) entry which is preliminary data.</text>
</comment>
<name>A0A1F5ZTN5_9BACT</name>
<accession>A0A1F5ZTN5</accession>